<evidence type="ECO:0000256" key="1">
    <source>
        <dbReference type="ARBA" id="ARBA00022603"/>
    </source>
</evidence>
<evidence type="ECO:0000313" key="3">
    <source>
        <dbReference type="EMBL" id="HEC56667.1"/>
    </source>
</evidence>
<proteinExistence type="predicted"/>
<dbReference type="Proteomes" id="UP000885936">
    <property type="component" value="Unassembled WGS sequence"/>
</dbReference>
<reference evidence="3" key="2">
    <citation type="journal article" date="2020" name="mSystems">
        <title>Genome- and Community-Level Interaction Insights into Carbon Utilization and Element Cycling Functions of Hydrothermarchaeota in Hydrothermal Sediment.</title>
        <authorList>
            <person name="Zhou Z."/>
            <person name="Liu Y."/>
            <person name="Xu W."/>
            <person name="Pan J."/>
            <person name="Luo Z.H."/>
            <person name="Li M."/>
        </authorList>
    </citation>
    <scope>NUCLEOTIDE SEQUENCE [LARGE SCALE GENOMIC DNA]</scope>
    <source>
        <strain evidence="3">HyVt-386</strain>
    </source>
</reference>
<dbReference type="STRING" id="1839936.SBU_000410"/>
<name>A0A1F2P5I4_9EURY</name>
<dbReference type="Pfam" id="PF04208">
    <property type="entry name" value="MtrA"/>
    <property type="match status" value="1"/>
</dbReference>
<keyword evidence="1 4" id="KW-0489">Methyltransferase</keyword>
<dbReference type="GO" id="GO:0032259">
    <property type="term" value="P:methylation"/>
    <property type="evidence" value="ECO:0007669"/>
    <property type="project" value="UniProtKB-KW"/>
</dbReference>
<keyword evidence="2 4" id="KW-0808">Transferase</keyword>
<accession>A0A1F2P5I4</accession>
<sequence length="223" mass="25359">MELGAKGEIVKVKPPSDYPPEEGRYVRGNDYSPVAVCVILDTFDFAIPMELEDLVMEALDAGAALSGMLQRENIGIEKLICNIVSNPNIRYLIVCGREAYGHLPGETLRNLIENGIDENGWIIGARALTPYLPNIPKEAIERFRRQIKLIDLVGCLDPERVKAAVRACYQEKPTRFENYVLYDPGAYPDDPICVKLRMKINKPWEVERPKTVSRWRRFIVDPE</sequence>
<protein>
    <submittedName>
        <fullName evidence="4">Tetrahydromethanopterin S-methyltransferase subunit A</fullName>
        <ecNumber evidence="4">2.1.1.-</ecNumber>
        <ecNumber evidence="3">2.1.1.86</ecNumber>
    </submittedName>
</protein>
<dbReference type="EMBL" id="LYOR01000002">
    <property type="protein sequence ID" value="OFV66443.1"/>
    <property type="molecule type" value="Genomic_DNA"/>
</dbReference>
<keyword evidence="5" id="KW-1185">Reference proteome</keyword>
<evidence type="ECO:0000256" key="2">
    <source>
        <dbReference type="ARBA" id="ARBA00022679"/>
    </source>
</evidence>
<organism evidence="4 5">
    <name type="scientific">Candidatus Syntropharchaeum butanivorans</name>
    <dbReference type="NCBI Taxonomy" id="1839936"/>
    <lineage>
        <taxon>Archaea</taxon>
        <taxon>Methanobacteriati</taxon>
        <taxon>Methanobacteriota</taxon>
        <taxon>Stenosarchaea group</taxon>
        <taxon>Methanomicrobia</taxon>
        <taxon>Methanosarcinales</taxon>
        <taxon>ANME-2 cluster</taxon>
        <taxon>Candidatus Syntropharchaeum</taxon>
    </lineage>
</organism>
<gene>
    <name evidence="3" type="ORF">ENI32_02100</name>
    <name evidence="4" type="ORF">SBU_000410</name>
</gene>
<dbReference type="GO" id="GO:0008168">
    <property type="term" value="F:methyltransferase activity"/>
    <property type="evidence" value="ECO:0007669"/>
    <property type="project" value="UniProtKB-KW"/>
</dbReference>
<reference evidence="4 5" key="1">
    <citation type="submission" date="2016-05" db="EMBL/GenBank/DDBJ databases">
        <title>Microbial consortia oxidize butane by reversing methanogenesis.</title>
        <authorList>
            <person name="Laso-Perez R."/>
            <person name="Richter M."/>
            <person name="Wegener G."/>
            <person name="Musat F."/>
        </authorList>
    </citation>
    <scope>NUCLEOTIDE SEQUENCE [LARGE SCALE GENOMIC DNA]</scope>
    <source>
        <strain evidence="4">BOX1</strain>
    </source>
</reference>
<comment type="caution">
    <text evidence="4">The sequence shown here is derived from an EMBL/GenBank/DDBJ whole genome shotgun (WGS) entry which is preliminary data.</text>
</comment>
<dbReference type="InterPro" id="IPR030688">
    <property type="entry name" value="MeTrfase_MtrA/MtxA"/>
</dbReference>
<evidence type="ECO:0000313" key="4">
    <source>
        <dbReference type="EMBL" id="OFV66443.1"/>
    </source>
</evidence>
<dbReference type="Proteomes" id="UP000185779">
    <property type="component" value="Unassembled WGS sequence"/>
</dbReference>
<evidence type="ECO:0000313" key="5">
    <source>
        <dbReference type="Proteomes" id="UP000185779"/>
    </source>
</evidence>
<dbReference type="EMBL" id="DRIE01000033">
    <property type="protein sequence ID" value="HEC56667.1"/>
    <property type="molecule type" value="Genomic_DNA"/>
</dbReference>
<dbReference type="EC" id="2.1.1.-" evidence="4"/>
<dbReference type="NCBIfam" id="NF002126">
    <property type="entry name" value="PRK00964.1-4"/>
    <property type="match status" value="1"/>
</dbReference>
<dbReference type="AlphaFoldDB" id="A0A1F2P5I4"/>
<dbReference type="EC" id="2.1.1.86" evidence="3"/>